<evidence type="ECO:0000313" key="5">
    <source>
        <dbReference type="Proteomes" id="UP000291469"/>
    </source>
</evidence>
<dbReference type="Gene3D" id="1.10.10.10">
    <property type="entry name" value="Winged helix-like DNA-binding domain superfamily/Winged helix DNA-binding domain"/>
    <property type="match status" value="1"/>
</dbReference>
<dbReference type="Pfam" id="PF07848">
    <property type="entry name" value="PaaX"/>
    <property type="match status" value="1"/>
</dbReference>
<proteinExistence type="predicted"/>
<feature type="domain" description="Transcriptional repressor PaaX-like central Cas2-like" evidence="3">
    <location>
        <begin position="94"/>
        <end position="172"/>
    </location>
</feature>
<organism evidence="4 5">
    <name type="scientific">Egibacter rhizosphaerae</name>
    <dbReference type="NCBI Taxonomy" id="1670831"/>
    <lineage>
        <taxon>Bacteria</taxon>
        <taxon>Bacillati</taxon>
        <taxon>Actinomycetota</taxon>
        <taxon>Nitriliruptoria</taxon>
        <taxon>Egibacterales</taxon>
        <taxon>Egibacteraceae</taxon>
        <taxon>Egibacter</taxon>
    </lineage>
</organism>
<dbReference type="InterPro" id="IPR013225">
    <property type="entry name" value="PaaX_C"/>
</dbReference>
<name>A0A411YEZ8_9ACTN</name>
<dbReference type="GO" id="GO:0006351">
    <property type="term" value="P:DNA-templated transcription"/>
    <property type="evidence" value="ECO:0007669"/>
    <property type="project" value="InterPro"/>
</dbReference>
<accession>A0A411YEZ8</accession>
<dbReference type="Pfam" id="PF08223">
    <property type="entry name" value="PaaX_C"/>
    <property type="match status" value="1"/>
</dbReference>
<dbReference type="Gene3D" id="1.20.58.1460">
    <property type="match status" value="1"/>
</dbReference>
<evidence type="ECO:0000313" key="4">
    <source>
        <dbReference type="EMBL" id="QBI19834.1"/>
    </source>
</evidence>
<dbReference type="PANTHER" id="PTHR30319">
    <property type="entry name" value="PHENYLACETIC ACID REGULATOR-RELATED TRANSCRIPTIONAL REPRESSOR"/>
    <property type="match status" value="1"/>
</dbReference>
<dbReference type="InterPro" id="IPR036388">
    <property type="entry name" value="WH-like_DNA-bd_sf"/>
</dbReference>
<dbReference type="EMBL" id="CP036402">
    <property type="protein sequence ID" value="QBI19834.1"/>
    <property type="molecule type" value="Genomic_DNA"/>
</dbReference>
<dbReference type="KEGG" id="erz:ER308_09875"/>
<dbReference type="AlphaFoldDB" id="A0A411YEZ8"/>
<reference evidence="4 5" key="1">
    <citation type="submission" date="2019-01" db="EMBL/GenBank/DDBJ databases">
        <title>Egibacter rhizosphaerae EGI 80759T.</title>
        <authorList>
            <person name="Chen D.-D."/>
            <person name="Tian Y."/>
            <person name="Jiao J.-Y."/>
            <person name="Zhang X.-T."/>
            <person name="Zhang Y.-G."/>
            <person name="Zhang Y."/>
            <person name="Xiao M."/>
            <person name="Shu W.-S."/>
            <person name="Li W.-J."/>
        </authorList>
    </citation>
    <scope>NUCLEOTIDE SEQUENCE [LARGE SCALE GENOMIC DNA]</scope>
    <source>
        <strain evidence="4 5">EGI 80759</strain>
    </source>
</reference>
<feature type="domain" description="Transcriptional repressor PaaX-like N-terminal" evidence="1">
    <location>
        <begin position="5"/>
        <end position="73"/>
    </location>
</feature>
<dbReference type="Pfam" id="PF20803">
    <property type="entry name" value="PaaX_M"/>
    <property type="match status" value="1"/>
</dbReference>
<dbReference type="Proteomes" id="UP000291469">
    <property type="component" value="Chromosome"/>
</dbReference>
<evidence type="ECO:0000259" key="2">
    <source>
        <dbReference type="Pfam" id="PF08223"/>
    </source>
</evidence>
<evidence type="ECO:0000259" key="1">
    <source>
        <dbReference type="Pfam" id="PF07848"/>
    </source>
</evidence>
<protein>
    <submittedName>
        <fullName evidence="4">PaaX family transcriptional regulator</fullName>
    </submittedName>
</protein>
<dbReference type="InterPro" id="IPR048846">
    <property type="entry name" value="PaaX-like_central"/>
</dbReference>
<keyword evidence="5" id="KW-1185">Reference proteome</keyword>
<sequence length="272" mass="30505">MRPTRSRSLIYDLFGAYVRPAGGWIAVADLVHLLGELGVDEQAVRSAVSRMKRKGLLVGSRRDGVAGYALSDEAERMFAEGDVAIFTTTEPADLADGWVIATFSVPEGERDRRHKLRSALTWLGFGNLSSGVWIAPWRTFEPAAQTVRGLGLEGHVDLFHAHHEAFREPPDLIARCWDLDGLAARYASFVATARPVLERWERDGGDHRQAFVDYTLLLHEWRQMPYLDPGLPSEVLPANWQGETAARLFDTLLERLEKPARLHVERVINAAR</sequence>
<dbReference type="RefSeq" id="WP_131154831.1">
    <property type="nucleotide sequence ID" value="NZ_CP036402.1"/>
</dbReference>
<feature type="domain" description="Transcriptional repressor PaaX-like C-terminal" evidence="2">
    <location>
        <begin position="177"/>
        <end position="265"/>
    </location>
</feature>
<dbReference type="PIRSF" id="PIRSF020623">
    <property type="entry name" value="PaaX"/>
    <property type="match status" value="1"/>
</dbReference>
<dbReference type="PANTHER" id="PTHR30319:SF1">
    <property type="entry name" value="TRANSCRIPTIONAL REPRESSOR PAAX"/>
    <property type="match status" value="1"/>
</dbReference>
<dbReference type="InterPro" id="IPR012906">
    <property type="entry name" value="PaaX-like_N"/>
</dbReference>
<dbReference type="InterPro" id="IPR011965">
    <property type="entry name" value="PaaX_trns_reg"/>
</dbReference>
<evidence type="ECO:0000259" key="3">
    <source>
        <dbReference type="Pfam" id="PF20803"/>
    </source>
</evidence>
<dbReference type="OrthoDB" id="2270427at2"/>
<gene>
    <name evidence="4" type="ORF">ER308_09875</name>
</gene>